<protein>
    <submittedName>
        <fullName evidence="3">DNA polymerase Y family protein</fullName>
    </submittedName>
</protein>
<dbReference type="AlphaFoldDB" id="N6W2T4"/>
<dbReference type="EMBL" id="APLQ01000014">
    <property type="protein sequence ID" value="ENO14424.1"/>
    <property type="molecule type" value="Genomic_DNA"/>
</dbReference>
<dbReference type="RefSeq" id="WP_004582642.1">
    <property type="nucleotide sequence ID" value="NZ_AP028878.1"/>
</dbReference>
<gene>
    <name evidence="3" type="ORF">J057_23560</name>
</gene>
<organism evidence="3 4">
    <name type="scientific">Marinobacter nanhaiticus D15-8W</name>
    <dbReference type="NCBI Taxonomy" id="626887"/>
    <lineage>
        <taxon>Bacteria</taxon>
        <taxon>Pseudomonadati</taxon>
        <taxon>Pseudomonadota</taxon>
        <taxon>Gammaproteobacteria</taxon>
        <taxon>Pseudomonadales</taxon>
        <taxon>Marinobacteraceae</taxon>
        <taxon>Marinobacter</taxon>
    </lineage>
</organism>
<evidence type="ECO:0000259" key="2">
    <source>
        <dbReference type="Pfam" id="PF00817"/>
    </source>
</evidence>
<reference evidence="3 4" key="1">
    <citation type="journal article" date="2013" name="Genome Announc.">
        <title>Genome Sequence of the Polycyclic Aromatic Hydrocarbon-Degrading Bacterium Strain Marinobacter nanhaiticus D15-8WT.</title>
        <authorList>
            <person name="Cui Z."/>
            <person name="Gao W."/>
            <person name="Li Q."/>
            <person name="Xu G."/>
            <person name="Zheng L."/>
        </authorList>
    </citation>
    <scope>NUCLEOTIDE SEQUENCE [LARGE SCALE GENOMIC DNA]</scope>
    <source>
        <strain evidence="3 4">D15-8W</strain>
    </source>
</reference>
<dbReference type="PANTHER" id="PTHR35369:SF2">
    <property type="entry name" value="BLR3025 PROTEIN"/>
    <property type="match status" value="1"/>
</dbReference>
<dbReference type="InterPro" id="IPR050356">
    <property type="entry name" value="SulA_CellDiv_inhibitor"/>
</dbReference>
<dbReference type="InterPro" id="IPR043502">
    <property type="entry name" value="DNA/RNA_pol_sf"/>
</dbReference>
<dbReference type="HOGENOM" id="CLU_028184_0_1_6"/>
<evidence type="ECO:0000313" key="3">
    <source>
        <dbReference type="EMBL" id="ENO14424.1"/>
    </source>
</evidence>
<keyword evidence="1" id="KW-0227">DNA damage</keyword>
<name>N6W2T4_9GAMM</name>
<dbReference type="STRING" id="626887.J057_23560"/>
<sequence length="470" mass="53484">MLWLYLHFPHLLLEHFSQSEATSRPMALISGRPPRVLQLNPEAEKLGVAVGQTAQTASALAEGLHLIEADMEEQARVLEQQAVWLYRDVARITLYPPDGILTEAGSLRRLHGSLPALWEKLQTNLKQRHLTAWLACGPTPQAARILARGRMGQCSEDLQRLRHSLDKLPVTESDLDEQAIERLQRMGLHTLGPVLRLPDRELARRLGPETSLALQKIEGSAADPQTDWLPPPYFHRRLDFAEDVEHSSGLLFPLQRALQELEEELRWRQQDTDTLQLEIRHRHQPVTPLQIRSTAPEHRASAFVALVRLRLERHELGSPAVGLSIKVRRFMRRDAPIGDDLFGESAASRDEARQHLLSRLQARLGDEALNTLSLNADHRPEQAWLAAPVQSKAAGTEVTLPRRPLWLLGKPQPLIEMPKEWLTGPERISAGWWDGERIQRDYYIARLHSGQTSWLFRDVTGGWYIHGWFA</sequence>
<dbReference type="GO" id="GO:0006281">
    <property type="term" value="P:DNA repair"/>
    <property type="evidence" value="ECO:0007669"/>
    <property type="project" value="InterPro"/>
</dbReference>
<dbReference type="InterPro" id="IPR001126">
    <property type="entry name" value="UmuC"/>
</dbReference>
<proteinExistence type="predicted"/>
<dbReference type="PANTHER" id="PTHR35369">
    <property type="entry name" value="BLR3025 PROTEIN-RELATED"/>
    <property type="match status" value="1"/>
</dbReference>
<keyword evidence="4" id="KW-1185">Reference proteome</keyword>
<dbReference type="Pfam" id="PF00817">
    <property type="entry name" value="IMS"/>
    <property type="match status" value="1"/>
</dbReference>
<dbReference type="Proteomes" id="UP000013165">
    <property type="component" value="Unassembled WGS sequence"/>
</dbReference>
<dbReference type="eggNOG" id="COG0389">
    <property type="taxonomic scope" value="Bacteria"/>
</dbReference>
<evidence type="ECO:0000256" key="1">
    <source>
        <dbReference type="ARBA" id="ARBA00022763"/>
    </source>
</evidence>
<dbReference type="CDD" id="cd03468">
    <property type="entry name" value="PolY_like"/>
    <property type="match status" value="1"/>
</dbReference>
<comment type="caution">
    <text evidence="3">The sequence shown here is derived from an EMBL/GenBank/DDBJ whole genome shotgun (WGS) entry which is preliminary data.</text>
</comment>
<accession>N6W2T4</accession>
<dbReference type="OrthoDB" id="5298951at2"/>
<feature type="domain" description="UmuC" evidence="2">
    <location>
        <begin position="22"/>
        <end position="147"/>
    </location>
</feature>
<dbReference type="SUPFAM" id="SSF56672">
    <property type="entry name" value="DNA/RNA polymerases"/>
    <property type="match status" value="1"/>
</dbReference>
<dbReference type="PATRIC" id="fig|626887.3.peg.4714"/>
<evidence type="ECO:0000313" key="4">
    <source>
        <dbReference type="Proteomes" id="UP000013165"/>
    </source>
</evidence>